<dbReference type="EMBL" id="JACTNG010000002">
    <property type="protein sequence ID" value="MBO1078583.1"/>
    <property type="molecule type" value="Genomic_DNA"/>
</dbReference>
<dbReference type="SUPFAM" id="SSF56645">
    <property type="entry name" value="Acyl-CoA dehydrogenase NM domain-like"/>
    <property type="match status" value="1"/>
</dbReference>
<dbReference type="RefSeq" id="WP_207415997.1">
    <property type="nucleotide sequence ID" value="NZ_CP061178.1"/>
</dbReference>
<dbReference type="InterPro" id="IPR050741">
    <property type="entry name" value="Acyl-CoA_dehydrogenase"/>
</dbReference>
<dbReference type="Gene3D" id="2.40.110.10">
    <property type="entry name" value="Butyryl-CoA Dehydrogenase, subunit A, domain 2"/>
    <property type="match status" value="1"/>
</dbReference>
<dbReference type="InterPro" id="IPR009100">
    <property type="entry name" value="AcylCoA_DH/oxidase_NM_dom_sf"/>
</dbReference>
<accession>A0ABS3KM89</accession>
<sequence>MTVTLPGRPTALPPLPAARQVAEAARRRGAALDADGAFPDQEIVALHHAGLMAAPLDWLRQGEAGAATLAGVLCAIGAGSLPLGRVYEGHVNALGLLHRLGGAPQRALLEPEIRAGRLFGVWNTDDRAAPLRLERRGTGGILRGRKILASGAGWVERPLVTAATPEGAVMVLPHLRQGERADLSSWQASGMRASATGAVDLDGIELSEGEILGAPGDYLRQPYFSSGHWRCLAVQTGGMAELLSLLRTHLVGAGRDGDAQQRARVADCAIALETARLWVDRAARMAAEPLEDEAEALVAYVNLARGAVERGAARMIEDVQRSVGLAGLMRPHPIERLSRDLGTYLRQPAPDYALQSGAAHVLGQPGW</sequence>
<proteinExistence type="predicted"/>
<keyword evidence="1" id="KW-0560">Oxidoreductase</keyword>
<organism evidence="2 3">
    <name type="scientific">Roseomonas haemaphysalidis</name>
    <dbReference type="NCBI Taxonomy" id="2768162"/>
    <lineage>
        <taxon>Bacteria</taxon>
        <taxon>Pseudomonadati</taxon>
        <taxon>Pseudomonadota</taxon>
        <taxon>Alphaproteobacteria</taxon>
        <taxon>Acetobacterales</taxon>
        <taxon>Roseomonadaceae</taxon>
        <taxon>Roseomonas</taxon>
    </lineage>
</organism>
<dbReference type="InterPro" id="IPR046373">
    <property type="entry name" value="Acyl-CoA_Oxase/DH_mid-dom_sf"/>
</dbReference>
<name>A0ABS3KM89_9PROT</name>
<dbReference type="PANTHER" id="PTHR48083">
    <property type="entry name" value="MEDIUM-CHAIN SPECIFIC ACYL-COA DEHYDROGENASE, MITOCHONDRIAL-RELATED"/>
    <property type="match status" value="1"/>
</dbReference>
<comment type="caution">
    <text evidence="2">The sequence shown here is derived from an EMBL/GenBank/DDBJ whole genome shotgun (WGS) entry which is preliminary data.</text>
</comment>
<evidence type="ECO:0000313" key="2">
    <source>
        <dbReference type="EMBL" id="MBO1078583.1"/>
    </source>
</evidence>
<protein>
    <submittedName>
        <fullName evidence="2">Acyl-CoA dehydrogenase</fullName>
    </submittedName>
</protein>
<keyword evidence="3" id="KW-1185">Reference proteome</keyword>
<dbReference type="PANTHER" id="PTHR48083:SF37">
    <property type="entry name" value="DEHYDROGENASE, PUTATIVE-RELATED"/>
    <property type="match status" value="1"/>
</dbReference>
<dbReference type="SUPFAM" id="SSF47203">
    <property type="entry name" value="Acyl-CoA dehydrogenase C-terminal domain-like"/>
    <property type="match status" value="1"/>
</dbReference>
<evidence type="ECO:0000313" key="3">
    <source>
        <dbReference type="Proteomes" id="UP001518989"/>
    </source>
</evidence>
<evidence type="ECO:0000256" key="1">
    <source>
        <dbReference type="ARBA" id="ARBA00023002"/>
    </source>
</evidence>
<reference evidence="2 3" key="1">
    <citation type="submission" date="2020-09" db="EMBL/GenBank/DDBJ databases">
        <title>Roseomonas.</title>
        <authorList>
            <person name="Zhu W."/>
        </authorList>
    </citation>
    <scope>NUCLEOTIDE SEQUENCE [LARGE SCALE GENOMIC DNA]</scope>
    <source>
        <strain evidence="2 3">573</strain>
    </source>
</reference>
<gene>
    <name evidence="2" type="ORF">IAI61_06035</name>
</gene>
<dbReference type="InterPro" id="IPR037069">
    <property type="entry name" value="AcylCoA_DH/ox_N_sf"/>
</dbReference>
<dbReference type="Proteomes" id="UP001518989">
    <property type="component" value="Unassembled WGS sequence"/>
</dbReference>
<dbReference type="Gene3D" id="1.10.540.10">
    <property type="entry name" value="Acyl-CoA dehydrogenase/oxidase, N-terminal domain"/>
    <property type="match status" value="1"/>
</dbReference>
<dbReference type="InterPro" id="IPR036250">
    <property type="entry name" value="AcylCo_DH-like_C"/>
</dbReference>
<dbReference type="Gene3D" id="1.20.140.10">
    <property type="entry name" value="Butyryl-CoA Dehydrogenase, subunit A, domain 3"/>
    <property type="match status" value="1"/>
</dbReference>